<dbReference type="RefSeq" id="WP_112749804.1">
    <property type="nucleotide sequence ID" value="NZ_QMFY01000023.1"/>
</dbReference>
<dbReference type="InterPro" id="IPR003599">
    <property type="entry name" value="Ig_sub"/>
</dbReference>
<dbReference type="SUPFAM" id="SSF49299">
    <property type="entry name" value="PKD domain"/>
    <property type="match status" value="2"/>
</dbReference>
<gene>
    <name evidence="2" type="ORF">DQQ10_25640</name>
</gene>
<feature type="domain" description="PKD" evidence="1">
    <location>
        <begin position="2250"/>
        <end position="2315"/>
    </location>
</feature>
<dbReference type="Pfam" id="PF19406">
    <property type="entry name" value="PKD_5"/>
    <property type="match status" value="6"/>
</dbReference>
<dbReference type="InterPro" id="IPR000601">
    <property type="entry name" value="PKD_dom"/>
</dbReference>
<keyword evidence="3" id="KW-1185">Reference proteome</keyword>
<proteinExistence type="predicted"/>
<dbReference type="InterPro" id="IPR026444">
    <property type="entry name" value="Secre_tail"/>
</dbReference>
<name>A0A364XUI3_9BACT</name>
<sequence>MLSFQVASAQVSVSGGTGGSTLCAGGGYVSLTPIVISETANGDISMGTLALETLNLTLSNAAYEFEPNVGSVSFTGTGAASILASINVTATQISISIAEGDNNNSTGLNALTITGIRVRATAGAGAANLRRAPAGGTISINGFAAGTNVSSVQGFASPTVNAGSDATVCQNTAFNFITQSTPSSASAGTTLSWSHNGLGVITNGSTLTPTYTPSAAETGVVTFTLQATNTNGSCSPVTEQMQLTINPSTMVSVPPSASVICENENTSFTVVASGTSLTYQWRENGLNISNGGVYNGATSPTLTLTNVPASFSGRTYSVTVSGTCGSVTTTPAVPLTVNVRPLIVAGNPTSETICQNDDIDFVVDAGATTGVSYQWQVSVNGGSTFSDLSNGGNYAGVNSGILNLTNVPVSFHGNLYRAVVNGVCSPSVTSNAAILTVNANPVVNTPPSPQTVCEDGVATFSVSATGTGLTYLWYEDGTPLSNGGVYSGVTTSTLTLSGVTSAFNSRDYHVVITGGCSSPVATTPVNLTVNEKPQVSNPTNSTICQGTSTSFSVSTTPTTSPTYQWQVSTNGGVTFNNLTNVAPYSGVTTATLNLNAVPLANNNFLYRVVVNGTCSPSVTSNAALLRVNTTTSVTTPPAVTSVCEDGTAMFNVVASGTALGYQWREGGVPISNGGVYSGVTTTSLTLTGVASAFNARVYSVTVSGACGTVTSAGAALTINEKPEILDQPDNTIICDGDDTSFEVDPGLTTAPTYQWQVSTNGGVSFSNVVADAVHSGITTAMLSLTDVPLTHQGRLYRVVVSGACAPSITSNAAVLGVNANPVVTTAPTAQVSCEGGTATFNVVATGAGLAYQWRENGTPISNGGIYSGATSPTLTLTGVTAAMSGRTYSVVITGSCDNATTTAVALTVNINPVITSHPSSVVICESDATSFTVNAGTTTSPSYQWQISTDGGVSYTDLTSVAPYSGVTTATLNVSSASLSMNGNRYRVRVSGTCSSPVTSNAAVLGVNANPVVTTAPTAQVSCEGGTATFNVVATGAGLAYQWRENGTPISNGGIYSGATSPTLTLTGVTAAMSGRTYDVVITGSCDNATTTAVALTVNRNPDAFATDATICSGATTNIIISNPNAVAGTTFTWSIQSSTNVSGASSGSGALIAQTLSSTDGVTAGIITYIIQPSASGCNGVPFAVSVNVRPIPNVAASPQTICSGATTNIWITNPNNVSGTAFNWIVQSVSNVTGALPGSGNTINQRLTSTDGITPGAVTYRITPIAGGCQGSFIDVTVTVNPIPVVTNPPTDFIQKICSGVALNFVPTSTVTGTTFNWTSTVIGTLTGVSTSGTGPITDTPINATSTDAVIIYTITPTIAGCAGAPVNLVVTVHPVPSATASSQNICSGQSTSIAISGGPKNVSGTTFSWTIPNFTNASGFAIGSGNVISQLLSSVDQLNNGVVTYRILPTANGCDGPTLDVTATVKPVPVVNNPTPSLAQQICSSAPLNFVPTTAVSGSTFTWTSTITGPVSGGSVTASGSGSITDSPVNTGNVQGTVTYRITPHNNGCDGPTVDFIVTVKPVPTATASGVVICSGETAAISISPLPNNVANTTFSWVAAPTTNIIGASNGNGSLISQSLSTTNASMGSVVYTITPAADGCNGSPVMVTVTVNPFAIVSAGADIKVCQDAAAPVTVPVTGTIGGSATSATWFVKTGLGTVSASTTTGGTVTATYNTQPGDIGGVVELYLVTNDPDGAGGPCTVKSDTLKIFMNPTAKIVPLIDQVVCDPGVINLSGTLAGSATSGSWTPETTGGGALTISSITGSVVTASYSTVAADVPSTVSFRLTSNDPDGSGPCTPATDVVSITINESARVFAGADFAVCEDSLFQLHGDFDKATSSVTWTGGSGATRFSNVNDTASTYSLTPADIAAGSITFTLTSNDPDAGGPCIAVSDNVVVKVNELPDVFFFGLEDFYAENSPVDDLSPVPVGGDFSGPGIIAGTYQFKPSAAGFGPIVITYEYTDPKTGCTNSVSDNTIVNPVTDVDFYIENNPRDEDGHPVICSNQGVVNLIGVPASDDNLHQDPTFFEALSPELIPRMSESNQRWTLNTTDLPAGTYLMQYTYKNQYGASNTITRDIIVHATPTATIDVTNECIDKIVTFHESSTFAPIQNNTTGVIDQWTWTYGESTNGSDGPNPEPTYQYITPGDKNVTLRVTTNEGCSNIASKVITIGTPPSPDFEATGICLGDVKKFVDKSTSSFGTITHHAWDFGDGDTLGMSVSNKVIPVGKHAGKTTGIWKNPNHEYTDYQVYSVTLTVGTDSKCSASTTKEVFILQTPLTSTDYFTDFDSGPGTWVAVGEPITQSSWNFSMPDGEYIKKKYPTDSAWVTSGNDGTYFNGEQSFVYGPCLNLTAIDRPMVSMNYQVDTKEGFDGAVLQYSTNSGQTWKTIGNAAPDQGINWYNRTDVVGNPGGDDNYAWSAIGETSWKNARFNLDQIPLAERDTVVFRIAFGSSLDASPGRKLNGFAFDDVYIGSKKRMVLVEHITNDASFNAEDEFIDNDIASDNFIKLQYHLSTPTNDEVNEDNPFEHLARAVFYNVARPPATFMDGILGPYYNTTFDGLVAKMTPEVLDRRSLEDPSFEISIVFNDTIKSYLSADITYTFIDTAMTYTKPVILQAALVESGPGANDNKNALRKLLLERSGFMTDKPLNKGEIVSFVKKIRQPINFPIGDGDSLSVIAFAQELTSQNVKKVLQATIAKAPLDLIPLGPVANEQDQEASNIELYPNPASMVINFASTQALRNAYSYRLIDQRGVTVLDGNLKRDLRTPQEVDISKLANGIYFMAIVDKKRVVRYEKIAILNQY</sequence>
<evidence type="ECO:0000259" key="1">
    <source>
        <dbReference type="PROSITE" id="PS50093"/>
    </source>
</evidence>
<dbReference type="Gene3D" id="2.60.120.260">
    <property type="entry name" value="Galactose-binding domain-like"/>
    <property type="match status" value="1"/>
</dbReference>
<dbReference type="InterPro" id="IPR035986">
    <property type="entry name" value="PKD_dom_sf"/>
</dbReference>
<dbReference type="PROSITE" id="PS50093">
    <property type="entry name" value="PKD"/>
    <property type="match status" value="2"/>
</dbReference>
<protein>
    <recommendedName>
        <fullName evidence="1">PKD domain-containing protein</fullName>
    </recommendedName>
</protein>
<dbReference type="Gene3D" id="2.60.40.10">
    <property type="entry name" value="Immunoglobulins"/>
    <property type="match status" value="8"/>
</dbReference>
<dbReference type="SUPFAM" id="SSF48726">
    <property type="entry name" value="Immunoglobulin"/>
    <property type="match status" value="5"/>
</dbReference>
<dbReference type="InterPro" id="IPR022409">
    <property type="entry name" value="PKD/Chitinase_dom"/>
</dbReference>
<dbReference type="Pfam" id="PF18911">
    <property type="entry name" value="PKD_4"/>
    <property type="match status" value="1"/>
</dbReference>
<dbReference type="InterPro" id="IPR013783">
    <property type="entry name" value="Ig-like_fold"/>
</dbReference>
<reference evidence="2 3" key="1">
    <citation type="submission" date="2018-06" db="EMBL/GenBank/DDBJ databases">
        <title>Chryseolinea flavus sp. nov., a member of the phylum Bacteroidetes isolated from soil.</title>
        <authorList>
            <person name="Li Y."/>
            <person name="Wang J."/>
        </authorList>
    </citation>
    <scope>NUCLEOTIDE SEQUENCE [LARGE SCALE GENOMIC DNA]</scope>
    <source>
        <strain evidence="2 3">SDU1-6</strain>
    </source>
</reference>
<comment type="caution">
    <text evidence="2">The sequence shown here is derived from an EMBL/GenBank/DDBJ whole genome shotgun (WGS) entry which is preliminary data.</text>
</comment>
<dbReference type="InterPro" id="IPR036179">
    <property type="entry name" value="Ig-like_dom_sf"/>
</dbReference>
<organism evidence="2 3">
    <name type="scientific">Pseudochryseolinea flava</name>
    <dbReference type="NCBI Taxonomy" id="2059302"/>
    <lineage>
        <taxon>Bacteria</taxon>
        <taxon>Pseudomonadati</taxon>
        <taxon>Bacteroidota</taxon>
        <taxon>Cytophagia</taxon>
        <taxon>Cytophagales</taxon>
        <taxon>Fulvivirgaceae</taxon>
        <taxon>Pseudochryseolinea</taxon>
    </lineage>
</organism>
<dbReference type="SMART" id="SM00409">
    <property type="entry name" value="IG"/>
    <property type="match status" value="5"/>
</dbReference>
<evidence type="ECO:0000313" key="2">
    <source>
        <dbReference type="EMBL" id="RAV97989.1"/>
    </source>
</evidence>
<dbReference type="EMBL" id="QMFY01000023">
    <property type="protein sequence ID" value="RAV97989.1"/>
    <property type="molecule type" value="Genomic_DNA"/>
</dbReference>
<dbReference type="Pfam" id="PF18962">
    <property type="entry name" value="Por_Secre_tail"/>
    <property type="match status" value="1"/>
</dbReference>
<dbReference type="SMART" id="SM00089">
    <property type="entry name" value="PKD"/>
    <property type="match status" value="2"/>
</dbReference>
<dbReference type="OrthoDB" id="9792152at2"/>
<feature type="domain" description="PKD" evidence="1">
    <location>
        <begin position="2163"/>
        <end position="2213"/>
    </location>
</feature>
<evidence type="ECO:0000313" key="3">
    <source>
        <dbReference type="Proteomes" id="UP000251889"/>
    </source>
</evidence>
<accession>A0A364XUI3</accession>
<dbReference type="Proteomes" id="UP000251889">
    <property type="component" value="Unassembled WGS sequence"/>
</dbReference>
<dbReference type="InterPro" id="IPR045828">
    <property type="entry name" value="PKD_Bacteroidetes"/>
</dbReference>